<evidence type="ECO:0000256" key="10">
    <source>
        <dbReference type="ARBA" id="ARBA00023006"/>
    </source>
</evidence>
<evidence type="ECO:0000313" key="15">
    <source>
        <dbReference type="EMBL" id="KAL2798989.1"/>
    </source>
</evidence>
<comment type="caution">
    <text evidence="15">The sequence shown here is derived from an EMBL/GenBank/DDBJ whole genome shotgun (WGS) entry which is preliminary data.</text>
</comment>
<evidence type="ECO:0000256" key="11">
    <source>
        <dbReference type="ARBA" id="ARBA00030237"/>
    </source>
</evidence>
<evidence type="ECO:0000256" key="13">
    <source>
        <dbReference type="ARBA" id="ARBA00048679"/>
    </source>
</evidence>
<gene>
    <name evidence="15" type="ORF">BJX66DRAFT_333663</name>
</gene>
<feature type="domain" description="Protein kinase" evidence="14">
    <location>
        <begin position="26"/>
        <end position="285"/>
    </location>
</feature>
<dbReference type="PROSITE" id="PS00108">
    <property type="entry name" value="PROTEIN_KINASE_ST"/>
    <property type="match status" value="1"/>
</dbReference>
<dbReference type="InterPro" id="IPR045269">
    <property type="entry name" value="Atg1-like"/>
</dbReference>
<dbReference type="InterPro" id="IPR000719">
    <property type="entry name" value="Prot_kinase_dom"/>
</dbReference>
<dbReference type="EMBL" id="JBFTWV010000010">
    <property type="protein sequence ID" value="KAL2798989.1"/>
    <property type="molecule type" value="Genomic_DNA"/>
</dbReference>
<keyword evidence="8" id="KW-0418">Kinase</keyword>
<dbReference type="PANTHER" id="PTHR24348:SF22">
    <property type="entry name" value="NON-SPECIFIC SERINE_THREONINE PROTEIN KINASE"/>
    <property type="match status" value="1"/>
</dbReference>
<keyword evidence="5" id="KW-0723">Serine/threonine-protein kinase</keyword>
<dbReference type="InterPro" id="IPR011009">
    <property type="entry name" value="Kinase-like_dom_sf"/>
</dbReference>
<keyword evidence="16" id="KW-1185">Reference proteome</keyword>
<evidence type="ECO:0000256" key="8">
    <source>
        <dbReference type="ARBA" id="ARBA00022777"/>
    </source>
</evidence>
<dbReference type="PROSITE" id="PS50011">
    <property type="entry name" value="PROTEIN_KINASE_DOM"/>
    <property type="match status" value="1"/>
</dbReference>
<reference evidence="15 16" key="1">
    <citation type="submission" date="2024-07" db="EMBL/GenBank/DDBJ databases">
        <title>Section-level genome sequencing and comparative genomics of Aspergillus sections Usti and Cavernicolus.</title>
        <authorList>
            <consortium name="Lawrence Berkeley National Laboratory"/>
            <person name="Nybo J.L."/>
            <person name="Vesth T.C."/>
            <person name="Theobald S."/>
            <person name="Frisvad J.C."/>
            <person name="Larsen T.O."/>
            <person name="Kjaerboelling I."/>
            <person name="Rothschild-Mancinelli K."/>
            <person name="Lyhne E.K."/>
            <person name="Kogle M.E."/>
            <person name="Barry K."/>
            <person name="Clum A."/>
            <person name="Na H."/>
            <person name="Ledsgaard L."/>
            <person name="Lin J."/>
            <person name="Lipzen A."/>
            <person name="Kuo A."/>
            <person name="Riley R."/>
            <person name="Mondo S."/>
            <person name="Labutti K."/>
            <person name="Haridas S."/>
            <person name="Pangalinan J."/>
            <person name="Salamov A.A."/>
            <person name="Simmons B.A."/>
            <person name="Magnuson J.K."/>
            <person name="Chen J."/>
            <person name="Drula E."/>
            <person name="Henrissat B."/>
            <person name="Wiebenga A."/>
            <person name="Lubbers R.J."/>
            <person name="Gomes A.C."/>
            <person name="Makela M.R."/>
            <person name="Stajich J."/>
            <person name="Grigoriev I.V."/>
            <person name="Mortensen U.H."/>
            <person name="De Vries R.P."/>
            <person name="Baker S.E."/>
            <person name="Andersen M.R."/>
        </authorList>
    </citation>
    <scope>NUCLEOTIDE SEQUENCE [LARGE SCALE GENOMIC DNA]</scope>
    <source>
        <strain evidence="15 16">CBS 209.92</strain>
    </source>
</reference>
<keyword evidence="7" id="KW-0547">Nucleotide-binding</keyword>
<evidence type="ECO:0000256" key="7">
    <source>
        <dbReference type="ARBA" id="ARBA00022741"/>
    </source>
</evidence>
<protein>
    <recommendedName>
        <fullName evidence="3">Serine/threonine-protein kinase ATG1</fullName>
        <ecNumber evidence="2">2.7.11.1</ecNumber>
    </recommendedName>
    <alternativeName>
        <fullName evidence="11">Autophagy-related protein 1</fullName>
    </alternativeName>
    <alternativeName>
        <fullName evidence="4">Serine/threonine-protein kinase atg1</fullName>
    </alternativeName>
</protein>
<dbReference type="Pfam" id="PF00069">
    <property type="entry name" value="Pkinase"/>
    <property type="match status" value="1"/>
</dbReference>
<comment type="catalytic activity">
    <reaction evidence="12">
        <text>L-threonyl-[protein] + ATP = O-phospho-L-threonyl-[protein] + ADP + H(+)</text>
        <dbReference type="Rhea" id="RHEA:46608"/>
        <dbReference type="Rhea" id="RHEA-COMP:11060"/>
        <dbReference type="Rhea" id="RHEA-COMP:11605"/>
        <dbReference type="ChEBI" id="CHEBI:15378"/>
        <dbReference type="ChEBI" id="CHEBI:30013"/>
        <dbReference type="ChEBI" id="CHEBI:30616"/>
        <dbReference type="ChEBI" id="CHEBI:61977"/>
        <dbReference type="ChEBI" id="CHEBI:456216"/>
        <dbReference type="EC" id="2.7.11.1"/>
    </reaction>
</comment>
<name>A0ABR4GK99_9EURO</name>
<dbReference type="PANTHER" id="PTHR24348">
    <property type="entry name" value="SERINE/THREONINE-PROTEIN KINASE UNC-51-RELATED"/>
    <property type="match status" value="1"/>
</dbReference>
<evidence type="ECO:0000313" key="16">
    <source>
        <dbReference type="Proteomes" id="UP001610563"/>
    </source>
</evidence>
<dbReference type="EC" id="2.7.11.1" evidence="2"/>
<evidence type="ECO:0000256" key="5">
    <source>
        <dbReference type="ARBA" id="ARBA00022527"/>
    </source>
</evidence>
<dbReference type="Proteomes" id="UP001610563">
    <property type="component" value="Unassembled WGS sequence"/>
</dbReference>
<evidence type="ECO:0000256" key="2">
    <source>
        <dbReference type="ARBA" id="ARBA00012513"/>
    </source>
</evidence>
<dbReference type="SMART" id="SM00220">
    <property type="entry name" value="S_TKc"/>
    <property type="match status" value="1"/>
</dbReference>
<organism evidence="15 16">
    <name type="scientific">Aspergillus keveii</name>
    <dbReference type="NCBI Taxonomy" id="714993"/>
    <lineage>
        <taxon>Eukaryota</taxon>
        <taxon>Fungi</taxon>
        <taxon>Dikarya</taxon>
        <taxon>Ascomycota</taxon>
        <taxon>Pezizomycotina</taxon>
        <taxon>Eurotiomycetes</taxon>
        <taxon>Eurotiomycetidae</taxon>
        <taxon>Eurotiales</taxon>
        <taxon>Aspergillaceae</taxon>
        <taxon>Aspergillus</taxon>
        <taxon>Aspergillus subgen. Nidulantes</taxon>
    </lineage>
</organism>
<sequence>MDTLPELVNDYKGSGPARRRKREERWKLDGFLGSGGFGRVWRERRLEDGQSTRFRAVKTLPKQSQASGTIDYSRELQAMIKFSREKYTPSFVTMFGSIYIAMKYFVHGDLQQHLTHPLPETDARQITQQVLEGLEHLHENGFAHRDLKPANVFVVEKGPGWWVKIGDLGLSKRARDGETGFSSVAGTPGYQAPEIQSFGWAGQGTYTHLVDIWSLGVMTHYFLTRAFPFQTSHQWSVYRKNGAFPANALEASDVTSDGHNFITSLMTLEPNGRPSASHALQHAWLKVTLRDTLLSLQCRDGRDTVPEIEGVARLALTSSGGASRSWSEFIETFNTPP</sequence>
<evidence type="ECO:0000256" key="3">
    <source>
        <dbReference type="ARBA" id="ARBA00018572"/>
    </source>
</evidence>
<comment type="catalytic activity">
    <reaction evidence="13">
        <text>L-seryl-[protein] + ATP = O-phospho-L-seryl-[protein] + ADP + H(+)</text>
        <dbReference type="Rhea" id="RHEA:17989"/>
        <dbReference type="Rhea" id="RHEA-COMP:9863"/>
        <dbReference type="Rhea" id="RHEA-COMP:11604"/>
        <dbReference type="ChEBI" id="CHEBI:15378"/>
        <dbReference type="ChEBI" id="CHEBI:29999"/>
        <dbReference type="ChEBI" id="CHEBI:30616"/>
        <dbReference type="ChEBI" id="CHEBI:83421"/>
        <dbReference type="ChEBI" id="CHEBI:456216"/>
        <dbReference type="EC" id="2.7.11.1"/>
    </reaction>
</comment>
<comment type="subcellular location">
    <subcellularLocation>
        <location evidence="1">Preautophagosomal structure membrane</location>
        <topology evidence="1">Peripheral membrane protein</topology>
    </subcellularLocation>
</comment>
<accession>A0ABR4GK99</accession>
<evidence type="ECO:0000259" key="14">
    <source>
        <dbReference type="PROSITE" id="PS50011"/>
    </source>
</evidence>
<keyword evidence="6" id="KW-0808">Transferase</keyword>
<evidence type="ECO:0000256" key="12">
    <source>
        <dbReference type="ARBA" id="ARBA00047899"/>
    </source>
</evidence>
<keyword evidence="10" id="KW-0072">Autophagy</keyword>
<dbReference type="Gene3D" id="1.10.510.10">
    <property type="entry name" value="Transferase(Phosphotransferase) domain 1"/>
    <property type="match status" value="1"/>
</dbReference>
<evidence type="ECO:0000256" key="4">
    <source>
        <dbReference type="ARBA" id="ARBA00019599"/>
    </source>
</evidence>
<evidence type="ECO:0000256" key="6">
    <source>
        <dbReference type="ARBA" id="ARBA00022679"/>
    </source>
</evidence>
<evidence type="ECO:0000256" key="9">
    <source>
        <dbReference type="ARBA" id="ARBA00022840"/>
    </source>
</evidence>
<dbReference type="InterPro" id="IPR008271">
    <property type="entry name" value="Ser/Thr_kinase_AS"/>
</dbReference>
<evidence type="ECO:0000256" key="1">
    <source>
        <dbReference type="ARBA" id="ARBA00004623"/>
    </source>
</evidence>
<keyword evidence="9" id="KW-0067">ATP-binding</keyword>
<proteinExistence type="predicted"/>
<dbReference type="SUPFAM" id="SSF56112">
    <property type="entry name" value="Protein kinase-like (PK-like)"/>
    <property type="match status" value="1"/>
</dbReference>